<dbReference type="InterPro" id="IPR051686">
    <property type="entry name" value="Lipoprotein_DolP"/>
</dbReference>
<dbReference type="SMART" id="SM00749">
    <property type="entry name" value="BON"/>
    <property type="match status" value="2"/>
</dbReference>
<dbReference type="RefSeq" id="WP_000835997.1">
    <property type="nucleotide sequence ID" value="NZ_ACZT01000024.1"/>
</dbReference>
<organism evidence="5 10">
    <name type="scientific">Vibrio metoecus</name>
    <dbReference type="NCBI Taxonomy" id="1481663"/>
    <lineage>
        <taxon>Bacteria</taxon>
        <taxon>Pseudomonadati</taxon>
        <taxon>Pseudomonadota</taxon>
        <taxon>Gammaproteobacteria</taxon>
        <taxon>Vibrionales</taxon>
        <taxon>Vibrionaceae</taxon>
        <taxon>Vibrio</taxon>
    </lineage>
</organism>
<dbReference type="Pfam" id="PF04972">
    <property type="entry name" value="BON"/>
    <property type="match status" value="2"/>
</dbReference>
<evidence type="ECO:0000313" key="11">
    <source>
        <dbReference type="Proteomes" id="UP000216173"/>
    </source>
</evidence>
<evidence type="ECO:0000313" key="6">
    <source>
        <dbReference type="EMBL" id="KQB04049.1"/>
    </source>
</evidence>
<reference evidence="7" key="3">
    <citation type="submission" date="2017-07" db="EMBL/GenBank/DDBJ databases">
        <authorList>
            <person name="Sun Z.S."/>
            <person name="Albrecht U."/>
            <person name="Echele G."/>
            <person name="Lee C.C."/>
        </authorList>
    </citation>
    <scope>NUCLEOTIDE SEQUENCE [LARGE SCALE GENOMIC DNA]</scope>
    <source>
        <strain evidence="7">OYP9E10</strain>
    </source>
</reference>
<dbReference type="PANTHER" id="PTHR34606:SF4">
    <property type="entry name" value="OUTER MEMBRANE LIPOPROTEIN DOLP"/>
    <property type="match status" value="1"/>
</dbReference>
<protein>
    <submittedName>
        <fullName evidence="7">BON domain-containing protein</fullName>
    </submittedName>
    <submittedName>
        <fullName evidence="5">Hemolysin</fullName>
    </submittedName>
</protein>
<evidence type="ECO:0000313" key="4">
    <source>
        <dbReference type="EMBL" id="KDO15022.1"/>
    </source>
</evidence>
<feature type="domain" description="BON" evidence="3">
    <location>
        <begin position="122"/>
        <end position="189"/>
    </location>
</feature>
<dbReference type="Proteomes" id="UP000050491">
    <property type="component" value="Unassembled WGS sequence"/>
</dbReference>
<feature type="signal peptide" evidence="2">
    <location>
        <begin position="1"/>
        <end position="27"/>
    </location>
</feature>
<dbReference type="Proteomes" id="UP000027331">
    <property type="component" value="Unassembled WGS sequence"/>
</dbReference>
<dbReference type="EMBL" id="LBGP01000004">
    <property type="protein sequence ID" value="KQB04049.1"/>
    <property type="molecule type" value="Genomic_DNA"/>
</dbReference>
<reference evidence="9 10" key="2">
    <citation type="journal article" date="2015" name="Genome Biol. Evol.">
        <title>The Dynamics of Genetic Interactions between Vibrio metoecus and Vibrio cholerae, Two Close Relatives Co-Occurring in the Environment.</title>
        <authorList>
            <person name="Orata F.D."/>
            <person name="Kirchberger P.C."/>
            <person name="Meheust R."/>
            <person name="Barlow E.J."/>
            <person name="Tarr C.L."/>
            <person name="Boucher Y."/>
        </authorList>
    </citation>
    <scope>NUCLEOTIDE SEQUENCE [LARGE SCALE GENOMIC DNA]</scope>
    <source>
        <strain evidence="5 10">08-2459</strain>
        <strain evidence="6 9">YB5B04</strain>
    </source>
</reference>
<evidence type="ECO:0000256" key="1">
    <source>
        <dbReference type="ARBA" id="ARBA00022729"/>
    </source>
</evidence>
<accession>A0A067BJS8</accession>
<dbReference type="InterPro" id="IPR014004">
    <property type="entry name" value="Transpt-assoc_nodulatn_dom_bac"/>
</dbReference>
<feature type="chain" id="PRO_5015027417" evidence="2">
    <location>
        <begin position="28"/>
        <end position="189"/>
    </location>
</feature>
<evidence type="ECO:0000313" key="9">
    <source>
        <dbReference type="Proteomes" id="UP000050491"/>
    </source>
</evidence>
<name>A0A067BJS8_VIBMT</name>
<dbReference type="EMBL" id="LCUF01000010">
    <property type="protein sequence ID" value="KQA23520.1"/>
    <property type="molecule type" value="Genomic_DNA"/>
</dbReference>
<dbReference type="EMBL" id="NMSH01000006">
    <property type="protein sequence ID" value="PAR21747.1"/>
    <property type="molecule type" value="Genomic_DNA"/>
</dbReference>
<dbReference type="Proteomes" id="UP000053724">
    <property type="component" value="Unassembled WGS sequence"/>
</dbReference>
<dbReference type="Proteomes" id="UP000216173">
    <property type="component" value="Unassembled WGS sequence"/>
</dbReference>
<sequence>MKSIKRLILSVLLVNLTGCAGLFIAGAATTATIVTDPRSTQEIWQDNNVELEVAGLANKEPYRKDTRISAVAYRGTVVLLGQSRSDAILDQFIAQARQVKGVKELHNQVQIKAPLSVGEISNDSWITTKVKSALLTKAELNGIKVKVVTEDRVVYLFGYVSPEHADMAIDVARNIIGVKQVVKAFEYAQ</sequence>
<gene>
    <name evidence="5" type="ORF">AAY55_09605</name>
    <name evidence="7" type="ORF">CGU03_05725</name>
    <name evidence="4" type="ORF">DP83_04010</name>
    <name evidence="6" type="ORF">XV92_02240</name>
</gene>
<dbReference type="GeneID" id="94014643"/>
<evidence type="ECO:0000313" key="5">
    <source>
        <dbReference type="EMBL" id="KQA23520.1"/>
    </source>
</evidence>
<evidence type="ECO:0000313" key="8">
    <source>
        <dbReference type="Proteomes" id="UP000027331"/>
    </source>
</evidence>
<keyword evidence="8" id="KW-1185">Reference proteome</keyword>
<dbReference type="InterPro" id="IPR007055">
    <property type="entry name" value="BON_dom"/>
</dbReference>
<reference evidence="11" key="4">
    <citation type="submission" date="2017-07" db="EMBL/GenBank/DDBJ databases">
        <authorList>
            <person name="Boucher Y."/>
            <person name="Orata F.D."/>
        </authorList>
    </citation>
    <scope>NUCLEOTIDE SEQUENCE [LARGE SCALE GENOMIC DNA]</scope>
    <source>
        <strain evidence="11">OYP9E10</strain>
    </source>
</reference>
<dbReference type="AlphaFoldDB" id="A0A067BJS8"/>
<evidence type="ECO:0000259" key="3">
    <source>
        <dbReference type="PROSITE" id="PS50914"/>
    </source>
</evidence>
<proteinExistence type="predicted"/>
<dbReference type="PATRIC" id="fig|1481663.10.peg.2651"/>
<dbReference type="PANTHER" id="PTHR34606">
    <property type="entry name" value="BON DOMAIN-CONTAINING PROTEIN"/>
    <property type="match status" value="1"/>
</dbReference>
<evidence type="ECO:0000256" key="2">
    <source>
        <dbReference type="SAM" id="SignalP"/>
    </source>
</evidence>
<evidence type="ECO:0000313" key="7">
    <source>
        <dbReference type="EMBL" id="PAR21747.1"/>
    </source>
</evidence>
<dbReference type="EMBL" id="JJMN01000030">
    <property type="protein sequence ID" value="KDO15022.1"/>
    <property type="molecule type" value="Genomic_DNA"/>
</dbReference>
<dbReference type="PROSITE" id="PS50914">
    <property type="entry name" value="BON"/>
    <property type="match status" value="2"/>
</dbReference>
<dbReference type="OrthoDB" id="9783990at2"/>
<comment type="caution">
    <text evidence="5">The sequence shown here is derived from an EMBL/GenBank/DDBJ whole genome shotgun (WGS) entry which is preliminary data.</text>
</comment>
<evidence type="ECO:0000313" key="10">
    <source>
        <dbReference type="Proteomes" id="UP000053724"/>
    </source>
</evidence>
<keyword evidence="1 2" id="KW-0732">Signal</keyword>
<feature type="domain" description="BON" evidence="3">
    <location>
        <begin position="45"/>
        <end position="113"/>
    </location>
</feature>
<reference evidence="4 8" key="1">
    <citation type="submission" date="2014-04" db="EMBL/GenBank/DDBJ databases">
        <title>Vibrio metecus sp. nov., a close relative of Vibrio cholerae isolated from coastal brackish ponds and clinical specimens.</title>
        <authorList>
            <person name="Kirchberger P.C."/>
            <person name="Turnsek M."/>
            <person name="Hunt D.E."/>
            <person name="Haley B.J."/>
            <person name="Colwell R."/>
            <person name="Polz M.F."/>
            <person name="Tarr C.L."/>
            <person name="Boucher Y."/>
        </authorList>
    </citation>
    <scope>NUCLEOTIDE SEQUENCE [LARGE SCALE GENOMIC DNA]</scope>
    <source>
        <strain evidence="4">OP3H</strain>
        <strain evidence="8">PPCK-2014</strain>
    </source>
</reference>